<evidence type="ECO:0000256" key="1">
    <source>
        <dbReference type="ARBA" id="ARBA00022598"/>
    </source>
</evidence>
<keyword evidence="1" id="KW-0436">Ligase</keyword>
<name>A0A1V4ASV1_9BACT</name>
<dbReference type="GO" id="GO:0005524">
    <property type="term" value="F:ATP binding"/>
    <property type="evidence" value="ECO:0007669"/>
    <property type="project" value="UniProtKB-UniRule"/>
</dbReference>
<dbReference type="PANTHER" id="PTHR43334:SF1">
    <property type="entry name" value="3-HYDROXYPROPIONATE--COA LIGASE [ADP-FORMING]"/>
    <property type="match status" value="1"/>
</dbReference>
<evidence type="ECO:0000259" key="6">
    <source>
        <dbReference type="PROSITE" id="PS50975"/>
    </source>
</evidence>
<accession>A0A1V4ASV1</accession>
<feature type="domain" description="ATP-grasp" evidence="6">
    <location>
        <begin position="488"/>
        <end position="524"/>
    </location>
</feature>
<dbReference type="InterPro" id="IPR013815">
    <property type="entry name" value="ATP_grasp_subdomain_1"/>
</dbReference>
<evidence type="ECO:0000313" key="8">
    <source>
        <dbReference type="Proteomes" id="UP000189681"/>
    </source>
</evidence>
<dbReference type="InterPro" id="IPR043938">
    <property type="entry name" value="Ligase_CoA_dom"/>
</dbReference>
<evidence type="ECO:0000256" key="5">
    <source>
        <dbReference type="PROSITE-ProRule" id="PRU00409"/>
    </source>
</evidence>
<dbReference type="SMART" id="SM00881">
    <property type="entry name" value="CoA_binding"/>
    <property type="match status" value="1"/>
</dbReference>
<dbReference type="InterPro" id="IPR036291">
    <property type="entry name" value="NAD(P)-bd_dom_sf"/>
</dbReference>
<sequence length="709" mass="76758">MLEHFFSPNAVAIVGAARETGKVGHDVLKNLITCGYEGKVYPVNPKADTILGIKTYPSLREISDTVDLAVIVLPAPHVLAVVDECHAKGIDSIIVISAGFKESGIEGAARERELLRKIKQYSIRMVGPNCLGLIDTKSALNVSFAADMPAPGNIAFISQSGALCTSVLDWAVQECIGFSKFISMGNKTDIDEADLMQVVGNDDQTKVVLGYLEGVRNGTVFMHTAREITKKKPMIIVKSGGTVAGAKAASSHTGTLAGAENAFDAACKQAGILRAKKVEELFDYARIFSHQPLPKGPRIAIITNAGGPGIIAADAVERSKLEMATFSKNTLDILRSSLPAMSNVYNPVDVLGDAKADRYQFAIEKVIEDLNVDMALIILTPQAMTEIEKTAEVIGDISNRTGKPIVTSFMGGKRIEASLKIMCKRKVPNYSFPERAISAVEAMYQYTLWQKKPIPEIKKIPVQKEKVVSVFEKARQAGRQSLGEDEAKQVISVYGFRIPKSVLASSETEAAQAAGEIGYPVVAKISSPDILHKSDFGGVRVGIKNEAEIRSFFCDITQKARRLVPSAEIKGILVQQMITGGKEVILGMSRDPQFGPLLMFGLGGIYIEVLKDVTFRIVPIGVSEAEEMVREIRSFPLLTGVRGEKPADMHALTDSILRLSQLVTDFPEIMEMDINPLMVFPAGEGAMAIDARITISQAGVNYNQKGTQQ</sequence>
<dbReference type="EMBL" id="AYTS01000090">
    <property type="protein sequence ID" value="OOP56229.1"/>
    <property type="molecule type" value="Genomic_DNA"/>
</dbReference>
<evidence type="ECO:0000256" key="2">
    <source>
        <dbReference type="ARBA" id="ARBA00022741"/>
    </source>
</evidence>
<dbReference type="Gene3D" id="3.30.1490.20">
    <property type="entry name" value="ATP-grasp fold, A domain"/>
    <property type="match status" value="1"/>
</dbReference>
<dbReference type="AlphaFoldDB" id="A0A1V4ASV1"/>
<dbReference type="InterPro" id="IPR014089">
    <property type="entry name" value="AcCoA-synth-alpha"/>
</dbReference>
<reference evidence="7 8" key="1">
    <citation type="journal article" date="2017" name="Water Res.">
        <title>Discovery and metagenomic analysis of an anammox bacterial enrichment related to Candidatus "Brocadia caroliniensis" in a full-scale glycerol-fed nitritation-denitritation separate centrate treatment process.</title>
        <authorList>
            <person name="Park H."/>
            <person name="Brotto A.C."/>
            <person name="van Loosdrecht M.C."/>
            <person name="Chandran K."/>
        </authorList>
    </citation>
    <scope>NUCLEOTIDE SEQUENCE [LARGE SCALE GENOMIC DNA]</scope>
    <source>
        <strain evidence="7">26THWARD</strain>
    </source>
</reference>
<comment type="caution">
    <text evidence="7">The sequence shown here is derived from an EMBL/GenBank/DDBJ whole genome shotgun (WGS) entry which is preliminary data.</text>
</comment>
<dbReference type="InterPro" id="IPR011761">
    <property type="entry name" value="ATP-grasp"/>
</dbReference>
<dbReference type="Gene3D" id="3.30.470.20">
    <property type="entry name" value="ATP-grasp fold, B domain"/>
    <property type="match status" value="1"/>
</dbReference>
<evidence type="ECO:0000256" key="3">
    <source>
        <dbReference type="ARBA" id="ARBA00022840"/>
    </source>
</evidence>
<proteinExistence type="inferred from homology"/>
<gene>
    <name evidence="7" type="ORF">AYP45_10335</name>
</gene>
<dbReference type="SUPFAM" id="SSF52210">
    <property type="entry name" value="Succinyl-CoA synthetase domains"/>
    <property type="match status" value="2"/>
</dbReference>
<comment type="similarity">
    <text evidence="4">In the N-terminal section; belongs to the acetate CoA ligase alpha subunit family.</text>
</comment>
<dbReference type="PANTHER" id="PTHR43334">
    <property type="entry name" value="ACETATE--COA LIGASE [ADP-FORMING]"/>
    <property type="match status" value="1"/>
</dbReference>
<organism evidence="7 8">
    <name type="scientific">Candidatus Brocadia carolinensis</name>
    <dbReference type="NCBI Taxonomy" id="1004156"/>
    <lineage>
        <taxon>Bacteria</taxon>
        <taxon>Pseudomonadati</taxon>
        <taxon>Planctomycetota</taxon>
        <taxon>Candidatus Brocadiia</taxon>
        <taxon>Candidatus Brocadiales</taxon>
        <taxon>Candidatus Brocadiaceae</taxon>
        <taxon>Candidatus Brocadia</taxon>
    </lineage>
</organism>
<dbReference type="NCBIfam" id="TIGR02717">
    <property type="entry name" value="AcCoA-syn-alpha"/>
    <property type="match status" value="1"/>
</dbReference>
<evidence type="ECO:0000256" key="4">
    <source>
        <dbReference type="ARBA" id="ARBA00060888"/>
    </source>
</evidence>
<protein>
    <submittedName>
        <fullName evidence="7">Acyl-CoA synthetase</fullName>
    </submittedName>
</protein>
<dbReference type="InterPro" id="IPR003781">
    <property type="entry name" value="CoA-bd"/>
</dbReference>
<dbReference type="InterPro" id="IPR051538">
    <property type="entry name" value="Acyl-CoA_Synth/Transferase"/>
</dbReference>
<dbReference type="Gene3D" id="3.40.50.261">
    <property type="entry name" value="Succinyl-CoA synthetase domains"/>
    <property type="match status" value="2"/>
</dbReference>
<keyword evidence="3 5" id="KW-0067">ATP-binding</keyword>
<dbReference type="SUPFAM" id="SSF51735">
    <property type="entry name" value="NAD(P)-binding Rossmann-fold domains"/>
    <property type="match status" value="1"/>
</dbReference>
<dbReference type="Pfam" id="PF19045">
    <property type="entry name" value="Ligase_CoA_2"/>
    <property type="match status" value="1"/>
</dbReference>
<dbReference type="Pfam" id="PF13607">
    <property type="entry name" value="Succ_CoA_lig"/>
    <property type="match status" value="1"/>
</dbReference>
<evidence type="ECO:0000313" key="7">
    <source>
        <dbReference type="EMBL" id="OOP56229.1"/>
    </source>
</evidence>
<dbReference type="SUPFAM" id="SSF56059">
    <property type="entry name" value="Glutathione synthetase ATP-binding domain-like"/>
    <property type="match status" value="1"/>
</dbReference>
<dbReference type="GO" id="GO:0046872">
    <property type="term" value="F:metal ion binding"/>
    <property type="evidence" value="ECO:0007669"/>
    <property type="project" value="InterPro"/>
</dbReference>
<dbReference type="Gene3D" id="3.40.50.720">
    <property type="entry name" value="NAD(P)-binding Rossmann-like Domain"/>
    <property type="match status" value="1"/>
</dbReference>
<dbReference type="InterPro" id="IPR016102">
    <property type="entry name" value="Succinyl-CoA_synth-like"/>
</dbReference>
<dbReference type="GO" id="GO:0043758">
    <property type="term" value="F:acetate-CoA ligase (ADP-forming) activity"/>
    <property type="evidence" value="ECO:0007669"/>
    <property type="project" value="InterPro"/>
</dbReference>
<dbReference type="Proteomes" id="UP000189681">
    <property type="component" value="Unassembled WGS sequence"/>
</dbReference>
<dbReference type="Pfam" id="PF13549">
    <property type="entry name" value="ATP-grasp_5"/>
    <property type="match status" value="1"/>
</dbReference>
<dbReference type="STRING" id="1004156.AYP45_10335"/>
<dbReference type="FunFam" id="3.30.1490.20:FF:000020">
    <property type="entry name" value="Protein lysine acetyltransferase"/>
    <property type="match status" value="1"/>
</dbReference>
<dbReference type="Pfam" id="PF13380">
    <property type="entry name" value="CoA_binding_2"/>
    <property type="match status" value="1"/>
</dbReference>
<keyword evidence="2 5" id="KW-0547">Nucleotide-binding</keyword>
<dbReference type="PROSITE" id="PS50975">
    <property type="entry name" value="ATP_GRASP"/>
    <property type="match status" value="1"/>
</dbReference>
<dbReference type="InterPro" id="IPR032875">
    <property type="entry name" value="Succ_CoA_lig_flav_dom"/>
</dbReference>